<dbReference type="Gene3D" id="2.160.10.10">
    <property type="entry name" value="Hexapeptide repeat proteins"/>
    <property type="match status" value="1"/>
</dbReference>
<dbReference type="Proteomes" id="UP001597120">
    <property type="component" value="Unassembled WGS sequence"/>
</dbReference>
<keyword evidence="2" id="KW-1185">Reference proteome</keyword>
<evidence type="ECO:0000313" key="2">
    <source>
        <dbReference type="Proteomes" id="UP001597120"/>
    </source>
</evidence>
<gene>
    <name evidence="1" type="primary">vat(I)</name>
    <name evidence="1" type="ORF">ACFQ03_17260</name>
</gene>
<dbReference type="InterPro" id="IPR011004">
    <property type="entry name" value="Trimer_LpxA-like_sf"/>
</dbReference>
<dbReference type="SUPFAM" id="SSF51161">
    <property type="entry name" value="Trimeric LpxA-like enzymes"/>
    <property type="match status" value="1"/>
</dbReference>
<comment type="caution">
    <text evidence="1">The sequence shown here is derived from an EMBL/GenBank/DDBJ whole genome shotgun (WGS) entry which is preliminary data.</text>
</comment>
<reference evidence="2" key="1">
    <citation type="journal article" date="2019" name="Int. J. Syst. Evol. Microbiol.">
        <title>The Global Catalogue of Microorganisms (GCM) 10K type strain sequencing project: providing services to taxonomists for standard genome sequencing and annotation.</title>
        <authorList>
            <consortium name="The Broad Institute Genomics Platform"/>
            <consortium name="The Broad Institute Genome Sequencing Center for Infectious Disease"/>
            <person name="Wu L."/>
            <person name="Ma J."/>
        </authorList>
    </citation>
    <scope>NUCLEOTIDE SEQUENCE [LARGE SCALE GENOMIC DNA]</scope>
    <source>
        <strain evidence="2">CCUG 57263</strain>
    </source>
</reference>
<dbReference type="InterPro" id="IPR001451">
    <property type="entry name" value="Hexapep"/>
</dbReference>
<dbReference type="PANTHER" id="PTHR43300">
    <property type="entry name" value="ACETYLTRANSFERASE"/>
    <property type="match status" value="1"/>
</dbReference>
<protein>
    <submittedName>
        <fullName evidence="1">Streptogramin A O-acetyltransferase Vat(I)</fullName>
    </submittedName>
</protein>
<dbReference type="NCBIfam" id="NF033468">
    <property type="entry name" value="stregram_VatI"/>
    <property type="match status" value="1"/>
</dbReference>
<sequence length="213" mass="24045">MLMIGPNPNEKYPIPGNRNLQFIKNTITKPNIIVGDYSYYDALDGELFEDQVLYHYEVIGTKLIIGKFCSIAPEVRFLMDGGNHRMDGSTFPFNIFGHGWEKHTPSLNQLSIKGDTVVGNDVWIGRRATIMPGVRIGDGSIVSAEAVVVKDVEPYTVVGGNPAREIKQRFSQEVIQEFLEIKWWDFDIELINQYIGAIVSGDIETLKKIKQRP</sequence>
<dbReference type="EMBL" id="JBHTIU010000064">
    <property type="protein sequence ID" value="MFD0870893.1"/>
    <property type="molecule type" value="Genomic_DNA"/>
</dbReference>
<dbReference type="CDD" id="cd03349">
    <property type="entry name" value="LbH_XAT"/>
    <property type="match status" value="1"/>
</dbReference>
<dbReference type="RefSeq" id="WP_379289694.1">
    <property type="nucleotide sequence ID" value="NZ_JBHTIU010000064.1"/>
</dbReference>
<dbReference type="PANTHER" id="PTHR43300:SF11">
    <property type="entry name" value="ACETYLTRANSFERASE RV3034C-RELATED"/>
    <property type="match status" value="1"/>
</dbReference>
<accession>A0ABW3DBK4</accession>
<proteinExistence type="predicted"/>
<evidence type="ECO:0000313" key="1">
    <source>
        <dbReference type="EMBL" id="MFD0870893.1"/>
    </source>
</evidence>
<dbReference type="NCBIfam" id="NF000311">
    <property type="entry name" value="Vat_ABCDEFH"/>
    <property type="match status" value="1"/>
</dbReference>
<organism evidence="1 2">
    <name type="scientific">Paenibacillus residui</name>
    <dbReference type="NCBI Taxonomy" id="629724"/>
    <lineage>
        <taxon>Bacteria</taxon>
        <taxon>Bacillati</taxon>
        <taxon>Bacillota</taxon>
        <taxon>Bacilli</taxon>
        <taxon>Bacillales</taxon>
        <taxon>Paenibacillaceae</taxon>
        <taxon>Paenibacillus</taxon>
    </lineage>
</organism>
<dbReference type="InterPro" id="IPR050179">
    <property type="entry name" value="Trans_hexapeptide_repeat"/>
</dbReference>
<name>A0ABW3DBK4_9BACL</name>
<dbReference type="Pfam" id="PF00132">
    <property type="entry name" value="Hexapep"/>
    <property type="match status" value="1"/>
</dbReference>